<evidence type="ECO:0000313" key="2">
    <source>
        <dbReference type="Proteomes" id="UP000177870"/>
    </source>
</evidence>
<evidence type="ECO:0008006" key="3">
    <source>
        <dbReference type="Google" id="ProtNLM"/>
    </source>
</evidence>
<gene>
    <name evidence="1" type="ORF">BJP34_13505</name>
</gene>
<protein>
    <recommendedName>
        <fullName evidence="3">TenA family transcriptional regulator</fullName>
    </recommendedName>
</protein>
<accession>A0A1D8TRV1</accession>
<dbReference type="AlphaFoldDB" id="A0A1D8TRV1"/>
<name>A0A1D8TRV1_9CYAN</name>
<dbReference type="Proteomes" id="UP000177870">
    <property type="component" value="Chromosome"/>
</dbReference>
<reference evidence="2" key="1">
    <citation type="submission" date="2016-10" db="EMBL/GenBank/DDBJ databases">
        <title>Comparative genomics uncovers the prolific and rare metabolic potential of the cyanobacterial genus Moorea.</title>
        <authorList>
            <person name="Leao T."/>
            <person name="Castelao G."/>
            <person name="Korobeynikov A."/>
            <person name="Monroe E.A."/>
            <person name="Podell S."/>
            <person name="Glukhov E."/>
            <person name="Allen E."/>
            <person name="Gerwick W.H."/>
            <person name="Gerwick L."/>
        </authorList>
    </citation>
    <scope>NUCLEOTIDE SEQUENCE [LARGE SCALE GENOMIC DNA]</scope>
    <source>
        <strain evidence="2">PAL-8-15-08-1</strain>
    </source>
</reference>
<dbReference type="STRING" id="1458985.BJP34_13505"/>
<dbReference type="KEGG" id="mpro:BJP34_13505"/>
<sequence length="286" mass="32511">MAIFGMTISLYETVNPLIAMVDDAQLRQSLTQAFCEATEAVSKIDNFFALVPTHRWSKSFLAHFFNSWKATHLKMLAIYGLSCRLQRLAFANSSSDREQLFMAGAFNAETSYEDLGLDYGGQTHAQLYHRFAGGFLDDDSWQLEQYCLPKAREFKQWIYQNMVVNDIPKGLFTNMFSEIYNHGEYSIALSAFSDLIDRHYSFSAAEKEQALTYIHAHVADETEVDHFLVVVKALNAYCQGTNTSIDYQQAQNLFVEYLTRLGGVMVDLTNMMSQENHANEPLICAS</sequence>
<evidence type="ECO:0000313" key="1">
    <source>
        <dbReference type="EMBL" id="AOX00335.1"/>
    </source>
</evidence>
<proteinExistence type="predicted"/>
<dbReference type="EMBL" id="CP017599">
    <property type="protein sequence ID" value="AOX00335.1"/>
    <property type="molecule type" value="Genomic_DNA"/>
</dbReference>
<organism evidence="1 2">
    <name type="scientific">Moorena producens PAL-8-15-08-1</name>
    <dbReference type="NCBI Taxonomy" id="1458985"/>
    <lineage>
        <taxon>Bacteria</taxon>
        <taxon>Bacillati</taxon>
        <taxon>Cyanobacteriota</taxon>
        <taxon>Cyanophyceae</taxon>
        <taxon>Coleofasciculales</taxon>
        <taxon>Coleofasciculaceae</taxon>
        <taxon>Moorena</taxon>
    </lineage>
</organism>